<proteinExistence type="predicted"/>
<gene>
    <name evidence="2" type="ORF">FNAPI_9457</name>
</gene>
<reference evidence="2 3" key="1">
    <citation type="submission" date="2020-05" db="EMBL/GenBank/DDBJ databases">
        <title>Identification and distribution of gene clusters putatively required for synthesis of sphingolipid metabolism inhibitors in phylogenetically diverse species of the filamentous fungus Fusarium.</title>
        <authorList>
            <person name="Kim H.-S."/>
            <person name="Busman M."/>
            <person name="Brown D.W."/>
            <person name="Divon H."/>
            <person name="Uhlig S."/>
            <person name="Proctor R.H."/>
        </authorList>
    </citation>
    <scope>NUCLEOTIDE SEQUENCE [LARGE SCALE GENOMIC DNA]</scope>
    <source>
        <strain evidence="2 3">NRRL 25196</strain>
    </source>
</reference>
<keyword evidence="1" id="KW-0175">Coiled coil</keyword>
<keyword evidence="3" id="KW-1185">Reference proteome</keyword>
<evidence type="ECO:0000256" key="1">
    <source>
        <dbReference type="SAM" id="Coils"/>
    </source>
</evidence>
<protein>
    <submittedName>
        <fullName evidence="2">Uncharacterized protein</fullName>
    </submittedName>
</protein>
<evidence type="ECO:0000313" key="3">
    <source>
        <dbReference type="Proteomes" id="UP000574317"/>
    </source>
</evidence>
<dbReference type="EMBL" id="JAAOAO010000386">
    <property type="protein sequence ID" value="KAF5544228.1"/>
    <property type="molecule type" value="Genomic_DNA"/>
</dbReference>
<name>A0A8H5IVT3_9HYPO</name>
<dbReference type="AlphaFoldDB" id="A0A8H5IVT3"/>
<comment type="caution">
    <text evidence="2">The sequence shown here is derived from an EMBL/GenBank/DDBJ whole genome shotgun (WGS) entry which is preliminary data.</text>
</comment>
<organism evidence="2 3">
    <name type="scientific">Fusarium napiforme</name>
    <dbReference type="NCBI Taxonomy" id="42672"/>
    <lineage>
        <taxon>Eukaryota</taxon>
        <taxon>Fungi</taxon>
        <taxon>Dikarya</taxon>
        <taxon>Ascomycota</taxon>
        <taxon>Pezizomycotina</taxon>
        <taxon>Sordariomycetes</taxon>
        <taxon>Hypocreomycetidae</taxon>
        <taxon>Hypocreales</taxon>
        <taxon>Nectriaceae</taxon>
        <taxon>Fusarium</taxon>
        <taxon>Fusarium fujikuroi species complex</taxon>
    </lineage>
</organism>
<accession>A0A8H5IVT3</accession>
<evidence type="ECO:0000313" key="2">
    <source>
        <dbReference type="EMBL" id="KAF5544228.1"/>
    </source>
</evidence>
<feature type="coiled-coil region" evidence="1">
    <location>
        <begin position="220"/>
        <end position="261"/>
    </location>
</feature>
<sequence length="263" mass="29835">MFSAFKISHSPEVTSLIKKHGVNDALFIKNLGYFTNIDLNKVGDHSFTAMSVGVRKIASGLRDPIGLTSSEYAVLAFWSNHLGSARVPFLTERAQAIYEARGKTGPYSKYDLEFIRWTVNAMRREVATTDKMLAEFCTEHGDILDVEYEMRTEEGMKRLLTGKVKPQQEYTSGEEKVAARVSVLDPLPIEDQDMDKLTDPKQISTLAGVDMAISRINAYRERLDSERTRLENDAKALCLQKEFAEKRLKALNEKRGYLRSEKQ</sequence>
<dbReference type="Proteomes" id="UP000574317">
    <property type="component" value="Unassembled WGS sequence"/>
</dbReference>